<dbReference type="CDD" id="cd20071">
    <property type="entry name" value="SET_SMYD"/>
    <property type="match status" value="1"/>
</dbReference>
<gene>
    <name evidence="2" type="ORF">LTR97_007427</name>
</gene>
<dbReference type="PANTHER" id="PTHR47332">
    <property type="entry name" value="SET DOMAIN-CONTAINING PROTEIN 5"/>
    <property type="match status" value="1"/>
</dbReference>
<dbReference type="EMBL" id="JAVRQU010000011">
    <property type="protein sequence ID" value="KAK5697291.1"/>
    <property type="molecule type" value="Genomic_DNA"/>
</dbReference>
<evidence type="ECO:0000313" key="2">
    <source>
        <dbReference type="EMBL" id="KAK5697291.1"/>
    </source>
</evidence>
<dbReference type="Gene3D" id="2.170.270.10">
    <property type="entry name" value="SET domain"/>
    <property type="match status" value="1"/>
</dbReference>
<comment type="caution">
    <text evidence="2">The sequence shown here is derived from an EMBL/GenBank/DDBJ whole genome shotgun (WGS) entry which is preliminary data.</text>
</comment>
<accession>A0AAN7W0F1</accession>
<dbReference type="SUPFAM" id="SSF82199">
    <property type="entry name" value="SET domain"/>
    <property type="match status" value="1"/>
</dbReference>
<organism evidence="2 3">
    <name type="scientific">Elasticomyces elasticus</name>
    <dbReference type="NCBI Taxonomy" id="574655"/>
    <lineage>
        <taxon>Eukaryota</taxon>
        <taxon>Fungi</taxon>
        <taxon>Dikarya</taxon>
        <taxon>Ascomycota</taxon>
        <taxon>Pezizomycotina</taxon>
        <taxon>Dothideomycetes</taxon>
        <taxon>Dothideomycetidae</taxon>
        <taxon>Mycosphaerellales</taxon>
        <taxon>Teratosphaeriaceae</taxon>
        <taxon>Elasticomyces</taxon>
    </lineage>
</organism>
<dbReference type="PANTHER" id="PTHR47332:SF4">
    <property type="entry name" value="SET DOMAIN-CONTAINING PROTEIN 5"/>
    <property type="match status" value="1"/>
</dbReference>
<name>A0AAN7W0F1_9PEZI</name>
<dbReference type="InterPro" id="IPR053185">
    <property type="entry name" value="SET_domain_protein"/>
</dbReference>
<sequence>MPPLMASQSPPYEFRDSPGKGIGCFATEDIVAGTIIMRDRMLLKLYNAEDRPLKEADVLRAVDGLDDTQKVQFVQLHEGATAYSNDIMRIYMANSSRKGAINYLCLTMVSLNHSCSPNTERVIDKDDKNFETLVAVKHISKGDEIFTSYFGFPFAITKKARVDALQTDYGFICDCRACTLTSPLTAISDARRTLIDVLKQKTGGFAQDFRMVDPPPSRSEDMFLFGKVAAVLKSPLTMQQRVAYWILLVKLCEAEGLLSSHVVRFCASGVLALRFQMLQLGDLVVCASARVLNFWMSETQRLAKEICGCEAQMTEDVDDIVYETRAMNTNFALTTTRMDDESRAGVTQWPTNGYSLNGAFAVLWDGKGSGMGGRPTVHALDEELCMLLMRGEKTREDVKAGRGVNREVLRHGGSISKTL</sequence>
<dbReference type="PROSITE" id="PS50280">
    <property type="entry name" value="SET"/>
    <property type="match status" value="1"/>
</dbReference>
<dbReference type="InterPro" id="IPR001214">
    <property type="entry name" value="SET_dom"/>
</dbReference>
<evidence type="ECO:0000259" key="1">
    <source>
        <dbReference type="PROSITE" id="PS50280"/>
    </source>
</evidence>
<dbReference type="InterPro" id="IPR046341">
    <property type="entry name" value="SET_dom_sf"/>
</dbReference>
<evidence type="ECO:0000313" key="3">
    <source>
        <dbReference type="Proteomes" id="UP001310594"/>
    </source>
</evidence>
<dbReference type="AlphaFoldDB" id="A0AAN7W0F1"/>
<dbReference type="Proteomes" id="UP001310594">
    <property type="component" value="Unassembled WGS sequence"/>
</dbReference>
<dbReference type="Pfam" id="PF00856">
    <property type="entry name" value="SET"/>
    <property type="match status" value="1"/>
</dbReference>
<dbReference type="SMART" id="SM00317">
    <property type="entry name" value="SET"/>
    <property type="match status" value="1"/>
</dbReference>
<feature type="domain" description="SET" evidence="1">
    <location>
        <begin position="10"/>
        <end position="150"/>
    </location>
</feature>
<proteinExistence type="predicted"/>
<protein>
    <recommendedName>
        <fullName evidence="1">SET domain-containing protein</fullName>
    </recommendedName>
</protein>
<reference evidence="2" key="1">
    <citation type="submission" date="2023-08" db="EMBL/GenBank/DDBJ databases">
        <title>Black Yeasts Isolated from many extreme environments.</title>
        <authorList>
            <person name="Coleine C."/>
            <person name="Stajich J.E."/>
            <person name="Selbmann L."/>
        </authorList>
    </citation>
    <scope>NUCLEOTIDE SEQUENCE</scope>
    <source>
        <strain evidence="2">CCFEE 5810</strain>
    </source>
</reference>